<dbReference type="InterPro" id="IPR036097">
    <property type="entry name" value="HisK_dim/P_sf"/>
</dbReference>
<feature type="domain" description="Histidine kinase" evidence="15">
    <location>
        <begin position="126"/>
        <end position="342"/>
    </location>
</feature>
<dbReference type="EMBL" id="MJEH01000022">
    <property type="protein sequence ID" value="OEH92867.1"/>
    <property type="molecule type" value="Genomic_DNA"/>
</dbReference>
<sequence>MKLRTILITSNILSISIIIIFLVISYVNMSIPNDTIILLSIITVIAGVVSLVSHMVLTQPLLNGVKQLTRESKRIANGQFDVTVSQTGPKEFRELATDFNDMSKKLNESFIKLKKSEEFKRELIANISHDLKTPISSIQSFVEALQDDIIESKETRQTYLKTIRNETERLSLLITELLEFSKLEDDNIPFQPVQTHVDQVIIETLENFELKLHEKAINLHVQIDDSLPSIKMVSNEIKRVLTNLIDNAVRYSPENSMITVEVEKDEMKVTFKITDEGPGIEEQYLEDVFERFFRVEKSRNKKYGGAGLGLAISKEIIERHGGQIGVTVEDDSGCTFWFTLPI</sequence>
<dbReference type="Pfam" id="PF00672">
    <property type="entry name" value="HAMP"/>
    <property type="match status" value="1"/>
</dbReference>
<dbReference type="GO" id="GO:0000155">
    <property type="term" value="F:phosphorelay sensor kinase activity"/>
    <property type="evidence" value="ECO:0007669"/>
    <property type="project" value="InterPro"/>
</dbReference>
<evidence type="ECO:0000256" key="7">
    <source>
        <dbReference type="ARBA" id="ARBA00022692"/>
    </source>
</evidence>
<evidence type="ECO:0000256" key="9">
    <source>
        <dbReference type="ARBA" id="ARBA00022777"/>
    </source>
</evidence>
<dbReference type="InterPro" id="IPR036890">
    <property type="entry name" value="HATPase_C_sf"/>
</dbReference>
<protein>
    <recommendedName>
        <fullName evidence="3">histidine kinase</fullName>
        <ecNumber evidence="3">2.7.13.3</ecNumber>
    </recommendedName>
</protein>
<proteinExistence type="predicted"/>
<dbReference type="GO" id="GO:0005524">
    <property type="term" value="F:ATP binding"/>
    <property type="evidence" value="ECO:0007669"/>
    <property type="project" value="UniProtKB-KW"/>
</dbReference>
<name>A0A1E5LFK8_9BACI</name>
<dbReference type="InterPro" id="IPR003661">
    <property type="entry name" value="HisK_dim/P_dom"/>
</dbReference>
<dbReference type="CDD" id="cd00075">
    <property type="entry name" value="HATPase"/>
    <property type="match status" value="1"/>
</dbReference>
<keyword evidence="6" id="KW-0808">Transferase</keyword>
<dbReference type="PROSITE" id="PS50885">
    <property type="entry name" value="HAMP"/>
    <property type="match status" value="1"/>
</dbReference>
<evidence type="ECO:0000256" key="10">
    <source>
        <dbReference type="ARBA" id="ARBA00022840"/>
    </source>
</evidence>
<dbReference type="SUPFAM" id="SSF55874">
    <property type="entry name" value="ATPase domain of HSP90 chaperone/DNA topoisomerase II/histidine kinase"/>
    <property type="match status" value="1"/>
</dbReference>
<dbReference type="CDD" id="cd06225">
    <property type="entry name" value="HAMP"/>
    <property type="match status" value="1"/>
</dbReference>
<evidence type="ECO:0000256" key="2">
    <source>
        <dbReference type="ARBA" id="ARBA00004651"/>
    </source>
</evidence>
<evidence type="ECO:0000259" key="16">
    <source>
        <dbReference type="PROSITE" id="PS50885"/>
    </source>
</evidence>
<dbReference type="Gene3D" id="6.10.340.10">
    <property type="match status" value="1"/>
</dbReference>
<dbReference type="SMART" id="SM00304">
    <property type="entry name" value="HAMP"/>
    <property type="match status" value="1"/>
</dbReference>
<dbReference type="FunFam" id="3.30.565.10:FF:000006">
    <property type="entry name" value="Sensor histidine kinase WalK"/>
    <property type="match status" value="1"/>
</dbReference>
<dbReference type="PANTHER" id="PTHR45528:SF1">
    <property type="entry name" value="SENSOR HISTIDINE KINASE CPXA"/>
    <property type="match status" value="1"/>
</dbReference>
<dbReference type="Gene3D" id="1.10.287.130">
    <property type="match status" value="1"/>
</dbReference>
<keyword evidence="9" id="KW-0418">Kinase</keyword>
<dbReference type="SUPFAM" id="SSF47384">
    <property type="entry name" value="Homodimeric domain of signal transducing histidine kinase"/>
    <property type="match status" value="1"/>
</dbReference>
<feature type="transmembrane region" description="Helical" evidence="14">
    <location>
        <begin position="35"/>
        <end position="57"/>
    </location>
</feature>
<gene>
    <name evidence="17" type="ORF">BFG57_01875</name>
</gene>
<dbReference type="EC" id="2.7.13.3" evidence="3"/>
<dbReference type="SMART" id="SM00388">
    <property type="entry name" value="HisKA"/>
    <property type="match status" value="1"/>
</dbReference>
<feature type="domain" description="HAMP" evidence="16">
    <location>
        <begin position="59"/>
        <end position="111"/>
    </location>
</feature>
<organism evidence="17 18">
    <name type="scientific">Bacillus solimangrovi</name>
    <dbReference type="NCBI Taxonomy" id="1305675"/>
    <lineage>
        <taxon>Bacteria</taxon>
        <taxon>Bacillati</taxon>
        <taxon>Bacillota</taxon>
        <taxon>Bacilli</taxon>
        <taxon>Bacillales</taxon>
        <taxon>Bacillaceae</taxon>
        <taxon>Bacillus</taxon>
    </lineage>
</organism>
<keyword evidence="5" id="KW-0597">Phosphoprotein</keyword>
<dbReference type="InterPro" id="IPR050398">
    <property type="entry name" value="HssS/ArlS-like"/>
</dbReference>
<comment type="subcellular location">
    <subcellularLocation>
        <location evidence="2">Cell membrane</location>
        <topology evidence="2">Multi-pass membrane protein</topology>
    </subcellularLocation>
</comment>
<evidence type="ECO:0000256" key="5">
    <source>
        <dbReference type="ARBA" id="ARBA00022553"/>
    </source>
</evidence>
<dbReference type="OrthoDB" id="335833at2"/>
<keyword evidence="11 14" id="KW-1133">Transmembrane helix</keyword>
<dbReference type="SMART" id="SM00387">
    <property type="entry name" value="HATPase_c"/>
    <property type="match status" value="1"/>
</dbReference>
<evidence type="ECO:0000256" key="4">
    <source>
        <dbReference type="ARBA" id="ARBA00022475"/>
    </source>
</evidence>
<keyword evidence="10" id="KW-0067">ATP-binding</keyword>
<keyword evidence="12" id="KW-0902">Two-component regulatory system</keyword>
<evidence type="ECO:0000256" key="13">
    <source>
        <dbReference type="ARBA" id="ARBA00023136"/>
    </source>
</evidence>
<evidence type="ECO:0000256" key="8">
    <source>
        <dbReference type="ARBA" id="ARBA00022741"/>
    </source>
</evidence>
<feature type="transmembrane region" description="Helical" evidence="14">
    <location>
        <begin position="12"/>
        <end position="29"/>
    </location>
</feature>
<dbReference type="Proteomes" id="UP000095209">
    <property type="component" value="Unassembled WGS sequence"/>
</dbReference>
<dbReference type="STRING" id="1305675.BFG57_01875"/>
<dbReference type="InterPro" id="IPR003660">
    <property type="entry name" value="HAMP_dom"/>
</dbReference>
<dbReference type="CDD" id="cd00082">
    <property type="entry name" value="HisKA"/>
    <property type="match status" value="1"/>
</dbReference>
<dbReference type="InterPro" id="IPR003594">
    <property type="entry name" value="HATPase_dom"/>
</dbReference>
<dbReference type="FunFam" id="1.10.287.130:FF:000001">
    <property type="entry name" value="Two-component sensor histidine kinase"/>
    <property type="match status" value="1"/>
</dbReference>
<keyword evidence="7 14" id="KW-0812">Transmembrane</keyword>
<dbReference type="Pfam" id="PF00512">
    <property type="entry name" value="HisKA"/>
    <property type="match status" value="1"/>
</dbReference>
<evidence type="ECO:0000256" key="12">
    <source>
        <dbReference type="ARBA" id="ARBA00023012"/>
    </source>
</evidence>
<comment type="caution">
    <text evidence="17">The sequence shown here is derived from an EMBL/GenBank/DDBJ whole genome shotgun (WGS) entry which is preliminary data.</text>
</comment>
<dbReference type="Gene3D" id="3.30.565.10">
    <property type="entry name" value="Histidine kinase-like ATPase, C-terminal domain"/>
    <property type="match status" value="1"/>
</dbReference>
<dbReference type="PANTHER" id="PTHR45528">
    <property type="entry name" value="SENSOR HISTIDINE KINASE CPXA"/>
    <property type="match status" value="1"/>
</dbReference>
<reference evidence="17 18" key="1">
    <citation type="submission" date="2016-08" db="EMBL/GenBank/DDBJ databases">
        <title>Genome of Bacillus solimangrovi GH2-4.</title>
        <authorList>
            <person name="Lim S."/>
            <person name="Kim B.-C."/>
        </authorList>
    </citation>
    <scope>NUCLEOTIDE SEQUENCE [LARGE SCALE GENOMIC DNA]</scope>
    <source>
        <strain evidence="17 18">GH2-4</strain>
    </source>
</reference>
<keyword evidence="13 14" id="KW-0472">Membrane</keyword>
<dbReference type="InterPro" id="IPR005467">
    <property type="entry name" value="His_kinase_dom"/>
</dbReference>
<dbReference type="Pfam" id="PF02518">
    <property type="entry name" value="HATPase_c"/>
    <property type="match status" value="1"/>
</dbReference>
<evidence type="ECO:0000256" key="11">
    <source>
        <dbReference type="ARBA" id="ARBA00022989"/>
    </source>
</evidence>
<evidence type="ECO:0000256" key="14">
    <source>
        <dbReference type="SAM" id="Phobius"/>
    </source>
</evidence>
<evidence type="ECO:0000256" key="6">
    <source>
        <dbReference type="ARBA" id="ARBA00022679"/>
    </source>
</evidence>
<comment type="catalytic activity">
    <reaction evidence="1">
        <text>ATP + protein L-histidine = ADP + protein N-phospho-L-histidine.</text>
        <dbReference type="EC" id="2.7.13.3"/>
    </reaction>
</comment>
<dbReference type="PROSITE" id="PS50109">
    <property type="entry name" value="HIS_KIN"/>
    <property type="match status" value="1"/>
</dbReference>
<evidence type="ECO:0000256" key="1">
    <source>
        <dbReference type="ARBA" id="ARBA00000085"/>
    </source>
</evidence>
<dbReference type="InterPro" id="IPR004358">
    <property type="entry name" value="Sig_transdc_His_kin-like_C"/>
</dbReference>
<dbReference type="GO" id="GO:0005886">
    <property type="term" value="C:plasma membrane"/>
    <property type="evidence" value="ECO:0007669"/>
    <property type="project" value="UniProtKB-SubCell"/>
</dbReference>
<evidence type="ECO:0000313" key="17">
    <source>
        <dbReference type="EMBL" id="OEH92867.1"/>
    </source>
</evidence>
<evidence type="ECO:0000259" key="15">
    <source>
        <dbReference type="PROSITE" id="PS50109"/>
    </source>
</evidence>
<dbReference type="SUPFAM" id="SSF158472">
    <property type="entry name" value="HAMP domain-like"/>
    <property type="match status" value="1"/>
</dbReference>
<accession>A0A1E5LFK8</accession>
<keyword evidence="18" id="KW-1185">Reference proteome</keyword>
<dbReference type="AlphaFoldDB" id="A0A1E5LFK8"/>
<evidence type="ECO:0000256" key="3">
    <source>
        <dbReference type="ARBA" id="ARBA00012438"/>
    </source>
</evidence>
<keyword evidence="4" id="KW-1003">Cell membrane</keyword>
<keyword evidence="8" id="KW-0547">Nucleotide-binding</keyword>
<evidence type="ECO:0000313" key="18">
    <source>
        <dbReference type="Proteomes" id="UP000095209"/>
    </source>
</evidence>
<dbReference type="PRINTS" id="PR00344">
    <property type="entry name" value="BCTRLSENSOR"/>
</dbReference>